<proteinExistence type="predicted"/>
<dbReference type="GO" id="GO:0006508">
    <property type="term" value="P:proteolysis"/>
    <property type="evidence" value="ECO:0007669"/>
    <property type="project" value="InterPro"/>
</dbReference>
<evidence type="ECO:0000256" key="1">
    <source>
        <dbReference type="SAM" id="SignalP"/>
    </source>
</evidence>
<dbReference type="InterPro" id="IPR024079">
    <property type="entry name" value="MetalloPept_cat_dom_sf"/>
</dbReference>
<dbReference type="Proteomes" id="UP000192578">
    <property type="component" value="Unassembled WGS sequence"/>
</dbReference>
<feature type="signal peptide" evidence="1">
    <location>
        <begin position="1"/>
        <end position="21"/>
    </location>
</feature>
<evidence type="ECO:0000259" key="2">
    <source>
        <dbReference type="Pfam" id="PF01400"/>
    </source>
</evidence>
<dbReference type="Gene3D" id="3.40.390.10">
    <property type="entry name" value="Collagenase (Catalytic Domain)"/>
    <property type="match status" value="1"/>
</dbReference>
<protein>
    <recommendedName>
        <fullName evidence="2">Peptidase M12A domain-containing protein</fullName>
    </recommendedName>
</protein>
<accession>A0A9X6NKJ7</accession>
<dbReference type="EMBL" id="MTYJ01000417">
    <property type="protein sequence ID" value="OWA54523.1"/>
    <property type="molecule type" value="Genomic_DNA"/>
</dbReference>
<evidence type="ECO:0000313" key="3">
    <source>
        <dbReference type="EMBL" id="OWA54523.1"/>
    </source>
</evidence>
<dbReference type="AlphaFoldDB" id="A0A9X6NKJ7"/>
<reference evidence="4" key="1">
    <citation type="submission" date="2017-01" db="EMBL/GenBank/DDBJ databases">
        <title>Comparative genomics of anhydrobiosis in the tardigrade Hypsibius dujardini.</title>
        <authorList>
            <person name="Yoshida Y."/>
            <person name="Koutsovoulos G."/>
            <person name="Laetsch D."/>
            <person name="Stevens L."/>
            <person name="Kumar S."/>
            <person name="Horikawa D."/>
            <person name="Ishino K."/>
            <person name="Komine S."/>
            <person name="Tomita M."/>
            <person name="Blaxter M."/>
            <person name="Arakawa K."/>
        </authorList>
    </citation>
    <scope>NUCLEOTIDE SEQUENCE [LARGE SCALE GENOMIC DNA]</scope>
    <source>
        <strain evidence="4">Z151</strain>
    </source>
</reference>
<dbReference type="InterPro" id="IPR001506">
    <property type="entry name" value="Peptidase_M12A"/>
</dbReference>
<sequence>MSSFLMKIFPVVCALSVTVRAAVLSIDPAYKNWEKLFATDGYVRVPVYIEEAKYTGAGQAACIQTIKDAVAAMNTGLNGCVQFIILPSPVNVGRPFLWISNSLNNNVAAPTCQSVPGRVDQPQNQGQKLVILGGTGVGACCGSVRDVMRYLAHTLGLRNEYQREDRDTFIAVDSSKIHPSLTSPTDLKVYDKYTPARALTFPRTSTNPTAAVGNFDFNSITMVQPSRYAQAGQTVWTQQATAPAGKFDGSAAALPFQNAISFQDCQALAAKYGCLAPGSTCADPFG</sequence>
<gene>
    <name evidence="3" type="ORF">BV898_18923</name>
</gene>
<keyword evidence="4" id="KW-1185">Reference proteome</keyword>
<evidence type="ECO:0000313" key="4">
    <source>
        <dbReference type="Proteomes" id="UP000192578"/>
    </source>
</evidence>
<feature type="chain" id="PRO_5040929770" description="Peptidase M12A domain-containing protein" evidence="1">
    <location>
        <begin position="22"/>
        <end position="286"/>
    </location>
</feature>
<comment type="caution">
    <text evidence="3">The sequence shown here is derived from an EMBL/GenBank/DDBJ whole genome shotgun (WGS) entry which is preliminary data.</text>
</comment>
<organism evidence="3 4">
    <name type="scientific">Hypsibius exemplaris</name>
    <name type="common">Freshwater tardigrade</name>
    <dbReference type="NCBI Taxonomy" id="2072580"/>
    <lineage>
        <taxon>Eukaryota</taxon>
        <taxon>Metazoa</taxon>
        <taxon>Ecdysozoa</taxon>
        <taxon>Tardigrada</taxon>
        <taxon>Eutardigrada</taxon>
        <taxon>Parachela</taxon>
        <taxon>Hypsibioidea</taxon>
        <taxon>Hypsibiidae</taxon>
        <taxon>Hypsibius</taxon>
    </lineage>
</organism>
<keyword evidence="1" id="KW-0732">Signal</keyword>
<feature type="domain" description="Peptidase M12A" evidence="2">
    <location>
        <begin position="137"/>
        <end position="183"/>
    </location>
</feature>
<dbReference type="Pfam" id="PF01400">
    <property type="entry name" value="Astacin"/>
    <property type="match status" value="1"/>
</dbReference>
<dbReference type="GO" id="GO:0004222">
    <property type="term" value="F:metalloendopeptidase activity"/>
    <property type="evidence" value="ECO:0007669"/>
    <property type="project" value="InterPro"/>
</dbReference>
<name>A0A9X6NKJ7_HYPEX</name>
<dbReference type="OrthoDB" id="291007at2759"/>